<reference evidence="1 2" key="1">
    <citation type="submission" date="2019-05" db="EMBL/GenBank/DDBJ databases">
        <title>Another draft genome of Portunus trituberculatus and its Hox gene families provides insights of decapod evolution.</title>
        <authorList>
            <person name="Jeong J.-H."/>
            <person name="Song I."/>
            <person name="Kim S."/>
            <person name="Choi T."/>
            <person name="Kim D."/>
            <person name="Ryu S."/>
            <person name="Kim W."/>
        </authorList>
    </citation>
    <scope>NUCLEOTIDE SEQUENCE [LARGE SCALE GENOMIC DNA]</scope>
    <source>
        <tissue evidence="1">Muscle</tissue>
    </source>
</reference>
<comment type="caution">
    <text evidence="1">The sequence shown here is derived from an EMBL/GenBank/DDBJ whole genome shotgun (WGS) entry which is preliminary data.</text>
</comment>
<accession>A0A5B7D830</accession>
<evidence type="ECO:0000313" key="2">
    <source>
        <dbReference type="Proteomes" id="UP000324222"/>
    </source>
</evidence>
<keyword evidence="2" id="KW-1185">Reference proteome</keyword>
<dbReference type="AlphaFoldDB" id="A0A5B7D830"/>
<dbReference type="Proteomes" id="UP000324222">
    <property type="component" value="Unassembled WGS sequence"/>
</dbReference>
<protein>
    <submittedName>
        <fullName evidence="1">Uncharacterized protein</fullName>
    </submittedName>
</protein>
<sequence length="95" mass="10475">MRFSTGELVFFRLKIISKIANVAEVNEKKVDGDVNTGSTPRQLVDLETFQVPSLEGDSEAGFGVAIFFILSEGSKGQLKECDKYLETSLIKEVKS</sequence>
<dbReference type="EMBL" id="VSRR010000582">
    <property type="protein sequence ID" value="MPC17356.1"/>
    <property type="molecule type" value="Genomic_DNA"/>
</dbReference>
<proteinExistence type="predicted"/>
<evidence type="ECO:0000313" key="1">
    <source>
        <dbReference type="EMBL" id="MPC17356.1"/>
    </source>
</evidence>
<name>A0A5B7D830_PORTR</name>
<gene>
    <name evidence="1" type="ORF">E2C01_010208</name>
</gene>
<organism evidence="1 2">
    <name type="scientific">Portunus trituberculatus</name>
    <name type="common">Swimming crab</name>
    <name type="synonym">Neptunus trituberculatus</name>
    <dbReference type="NCBI Taxonomy" id="210409"/>
    <lineage>
        <taxon>Eukaryota</taxon>
        <taxon>Metazoa</taxon>
        <taxon>Ecdysozoa</taxon>
        <taxon>Arthropoda</taxon>
        <taxon>Crustacea</taxon>
        <taxon>Multicrustacea</taxon>
        <taxon>Malacostraca</taxon>
        <taxon>Eumalacostraca</taxon>
        <taxon>Eucarida</taxon>
        <taxon>Decapoda</taxon>
        <taxon>Pleocyemata</taxon>
        <taxon>Brachyura</taxon>
        <taxon>Eubrachyura</taxon>
        <taxon>Portunoidea</taxon>
        <taxon>Portunidae</taxon>
        <taxon>Portuninae</taxon>
        <taxon>Portunus</taxon>
    </lineage>
</organism>